<dbReference type="Proteomes" id="UP000297668">
    <property type="component" value="Unassembled WGS sequence"/>
</dbReference>
<dbReference type="InterPro" id="IPR003778">
    <property type="entry name" value="CT_A_B"/>
</dbReference>
<evidence type="ECO:0000259" key="5">
    <source>
        <dbReference type="SMART" id="SM00797"/>
    </source>
</evidence>
<protein>
    <submittedName>
        <fullName evidence="6">5-oxoprolinase subunit PxpB</fullName>
        <ecNumber evidence="6">3.5.2.9</ecNumber>
    </submittedName>
</protein>
<evidence type="ECO:0000256" key="3">
    <source>
        <dbReference type="ARBA" id="ARBA00022840"/>
    </source>
</evidence>
<dbReference type="RefSeq" id="WP_135260444.1">
    <property type="nucleotide sequence ID" value="NZ_SJZF01000013.1"/>
</dbReference>
<comment type="caution">
    <text evidence="6">The sequence shown here is derived from an EMBL/GenBank/DDBJ whole genome shotgun (WGS) entry which is preliminary data.</text>
</comment>
<dbReference type="PANTHER" id="PTHR43309:SF3">
    <property type="entry name" value="5-OXOPROLINASE SUBUNIT C"/>
    <property type="match status" value="1"/>
</dbReference>
<dbReference type="InterPro" id="IPR029000">
    <property type="entry name" value="Cyclophilin-like_dom_sf"/>
</dbReference>
<accession>A0A4Y9FC09</accession>
<dbReference type="SUPFAM" id="SSF50891">
    <property type="entry name" value="Cyclophilin-like"/>
    <property type="match status" value="1"/>
</dbReference>
<dbReference type="GO" id="GO:0005524">
    <property type="term" value="F:ATP binding"/>
    <property type="evidence" value="ECO:0007669"/>
    <property type="project" value="UniProtKB-KW"/>
</dbReference>
<reference evidence="6 7" key="1">
    <citation type="submission" date="2019-03" db="EMBL/GenBank/DDBJ databases">
        <title>Thermus tengchongensis species for the arsenic transformation mechanism.</title>
        <authorList>
            <person name="Yuan G.C."/>
        </authorList>
    </citation>
    <scope>NUCLEOTIDE SEQUENCE [LARGE SCALE GENOMIC DNA]</scope>
    <source>
        <strain evidence="6 7">15W</strain>
    </source>
</reference>
<dbReference type="AlphaFoldDB" id="A0A4Y9FC09"/>
<evidence type="ECO:0000313" key="6">
    <source>
        <dbReference type="EMBL" id="TFU26013.1"/>
    </source>
</evidence>
<dbReference type="Pfam" id="PF02626">
    <property type="entry name" value="CT_A_B"/>
    <property type="match status" value="1"/>
</dbReference>
<sequence length="516" mass="56358">MEGFYLVFGEGLSEEANRWAQALARALLKAPPQGLLEAVPAYGTLYLEYDPRRLSRRRLLRLLPLPEEEGLEERVVEVPLRYDGEDLPEVAARTGLALEEVKRRHQAPLYRVYALGFTPGFPFMAPVDEALRLPRRAHPRPRVPAHAVAMAGPQTGIYPLPSPGGWHLLGTALVAVYDPHREEPFLLRPGDRVRFREAEGPTPPEPEPLELLPQDPRLPAFRVEEPGLLDLVVDGGRFRVGHLGLARSGPLDPRSAGLANRLVGNLPGAPLLEVAYRGPVLTALRDLVVGLAGYGLVALLDGEEIGPGQSFLWPKGKTLSFRPRGRGVRVYLAVAGGLEVQSFLGSASPDLRGRVGRALRAGDVLGLGEDRPARPGMAFPQLSLPLPLSLRLLPGPQFTEEAWRAFLSGAFRVVRADRMGVELLGPEVPGGEGLSEATPLGGVQVPPSGRPLVLLADKGSLGGYAKPVRVHPEDLWLLGQVWPGAELKFTSGFNREQKHKMPIRLPWERVNPQRLR</sequence>
<organism evidence="6 7">
    <name type="scientific">Thermus tengchongensis</name>
    <dbReference type="NCBI Taxonomy" id="1214928"/>
    <lineage>
        <taxon>Bacteria</taxon>
        <taxon>Thermotogati</taxon>
        <taxon>Deinococcota</taxon>
        <taxon>Deinococci</taxon>
        <taxon>Thermales</taxon>
        <taxon>Thermaceae</taxon>
        <taxon>Thermus</taxon>
    </lineage>
</organism>
<dbReference type="SMART" id="SM00796">
    <property type="entry name" value="AHS1"/>
    <property type="match status" value="1"/>
</dbReference>
<dbReference type="PANTHER" id="PTHR43309">
    <property type="entry name" value="5-OXOPROLINASE SUBUNIT C"/>
    <property type="match status" value="1"/>
</dbReference>
<keyword evidence="1" id="KW-0547">Nucleotide-binding</keyword>
<dbReference type="NCBIfam" id="TIGR00370">
    <property type="entry name" value="5-oxoprolinase subunit PxpB"/>
    <property type="match status" value="1"/>
</dbReference>
<dbReference type="SMART" id="SM00797">
    <property type="entry name" value="AHS2"/>
    <property type="match status" value="1"/>
</dbReference>
<dbReference type="EMBL" id="SJZF01000013">
    <property type="protein sequence ID" value="TFU26013.1"/>
    <property type="molecule type" value="Genomic_DNA"/>
</dbReference>
<keyword evidence="3" id="KW-0067">ATP-binding</keyword>
<dbReference type="InterPro" id="IPR052708">
    <property type="entry name" value="PxpC"/>
</dbReference>
<evidence type="ECO:0000259" key="4">
    <source>
        <dbReference type="SMART" id="SM00796"/>
    </source>
</evidence>
<dbReference type="GO" id="GO:0017168">
    <property type="term" value="F:5-oxoprolinase (ATP-hydrolyzing) activity"/>
    <property type="evidence" value="ECO:0007669"/>
    <property type="project" value="UniProtKB-EC"/>
</dbReference>
<dbReference type="EC" id="3.5.2.9" evidence="6"/>
<gene>
    <name evidence="6" type="primary">pxpB</name>
    <name evidence="6" type="ORF">E0687_08205</name>
</gene>
<name>A0A4Y9FC09_9DEIN</name>
<dbReference type="Gene3D" id="3.30.1360.40">
    <property type="match status" value="1"/>
</dbReference>
<proteinExistence type="predicted"/>
<feature type="domain" description="Carboxyltransferase" evidence="5">
    <location>
        <begin position="242"/>
        <end position="507"/>
    </location>
</feature>
<dbReference type="SUPFAM" id="SSF160467">
    <property type="entry name" value="PH0987 N-terminal domain-like"/>
    <property type="match status" value="1"/>
</dbReference>
<evidence type="ECO:0000313" key="7">
    <source>
        <dbReference type="Proteomes" id="UP000297668"/>
    </source>
</evidence>
<dbReference type="Gene3D" id="2.40.100.10">
    <property type="entry name" value="Cyclophilin-like"/>
    <property type="match status" value="2"/>
</dbReference>
<feature type="domain" description="Carboxyltransferase" evidence="4">
    <location>
        <begin position="1"/>
        <end position="187"/>
    </location>
</feature>
<dbReference type="Pfam" id="PF02682">
    <property type="entry name" value="CT_C_D"/>
    <property type="match status" value="1"/>
</dbReference>
<keyword evidence="2 6" id="KW-0378">Hydrolase</keyword>
<evidence type="ECO:0000256" key="2">
    <source>
        <dbReference type="ARBA" id="ARBA00022801"/>
    </source>
</evidence>
<dbReference type="InterPro" id="IPR003833">
    <property type="entry name" value="CT_C_D"/>
</dbReference>
<dbReference type="InterPro" id="IPR010016">
    <property type="entry name" value="PxpB"/>
</dbReference>
<evidence type="ECO:0000256" key="1">
    <source>
        <dbReference type="ARBA" id="ARBA00022741"/>
    </source>
</evidence>